<dbReference type="CDD" id="cd03443">
    <property type="entry name" value="PaaI_thioesterase"/>
    <property type="match status" value="1"/>
</dbReference>
<evidence type="ECO:0000313" key="4">
    <source>
        <dbReference type="Proteomes" id="UP000539175"/>
    </source>
</evidence>
<dbReference type="Gene3D" id="3.10.129.10">
    <property type="entry name" value="Hotdog Thioesterase"/>
    <property type="match status" value="1"/>
</dbReference>
<dbReference type="InterPro" id="IPR029069">
    <property type="entry name" value="HotDog_dom_sf"/>
</dbReference>
<reference evidence="3 4" key="1">
    <citation type="submission" date="2020-08" db="EMBL/GenBank/DDBJ databases">
        <title>Genomic Encyclopedia of Type Strains, Phase IV (KMG-IV): sequencing the most valuable type-strain genomes for metagenomic binning, comparative biology and taxonomic classification.</title>
        <authorList>
            <person name="Goeker M."/>
        </authorList>
    </citation>
    <scope>NUCLEOTIDE SEQUENCE [LARGE SCALE GENOMIC DNA]</scope>
    <source>
        <strain evidence="3 4">DSM 22198</strain>
    </source>
</reference>
<dbReference type="NCBIfam" id="TIGR00369">
    <property type="entry name" value="unchar_dom_1"/>
    <property type="match status" value="1"/>
</dbReference>
<evidence type="ECO:0000256" key="1">
    <source>
        <dbReference type="ARBA" id="ARBA00022801"/>
    </source>
</evidence>
<dbReference type="PANTHER" id="PTHR43240">
    <property type="entry name" value="1,4-DIHYDROXY-2-NAPHTHOYL-COA THIOESTERASE 1"/>
    <property type="match status" value="1"/>
</dbReference>
<dbReference type="AlphaFoldDB" id="A0A7X0B0Z9"/>
<dbReference type="GO" id="GO:0061522">
    <property type="term" value="F:1,4-dihydroxy-2-naphthoyl-CoA thioesterase activity"/>
    <property type="evidence" value="ECO:0007669"/>
    <property type="project" value="TreeGrafter"/>
</dbReference>
<keyword evidence="1" id="KW-0378">Hydrolase</keyword>
<dbReference type="PANTHER" id="PTHR43240:SF1">
    <property type="entry name" value="BLR5584 PROTEIN"/>
    <property type="match status" value="1"/>
</dbReference>
<gene>
    <name evidence="3" type="ORF">FHS74_002926</name>
</gene>
<dbReference type="Proteomes" id="UP000539175">
    <property type="component" value="Unassembled WGS sequence"/>
</dbReference>
<dbReference type="SUPFAM" id="SSF54637">
    <property type="entry name" value="Thioesterase/thiol ester dehydrase-isomerase"/>
    <property type="match status" value="1"/>
</dbReference>
<dbReference type="Pfam" id="PF03061">
    <property type="entry name" value="4HBT"/>
    <property type="match status" value="1"/>
</dbReference>
<comment type="caution">
    <text evidence="3">The sequence shown here is derived from an EMBL/GenBank/DDBJ whole genome shotgun (WGS) entry which is preliminary data.</text>
</comment>
<accession>A0A7X0B0Z9</accession>
<dbReference type="InterPro" id="IPR006683">
    <property type="entry name" value="Thioestr_dom"/>
</dbReference>
<evidence type="ECO:0000313" key="3">
    <source>
        <dbReference type="EMBL" id="MBB6252366.1"/>
    </source>
</evidence>
<sequence length="170" mass="17717">MTAPGNDAALPAAALTGEAERRAALARMDGLDFLRAMMAGDLPPPPIAHTLGFILSHAESGYAVFTGTPAHAYYNPIGSVHGGWIATLLDSCMACAVQTMLTGGRGYTTLELKINYIRAVTEATGPVRAEGRIIHSGGRTATAEGRLLDAQGRLLAHGTTTCLVFEPRAA</sequence>
<dbReference type="InterPro" id="IPR003736">
    <property type="entry name" value="PAAI_dom"/>
</dbReference>
<feature type="domain" description="Thioesterase" evidence="2">
    <location>
        <begin position="78"/>
        <end position="155"/>
    </location>
</feature>
<name>A0A7X0B0Z9_9PROT</name>
<dbReference type="GO" id="GO:0005829">
    <property type="term" value="C:cytosol"/>
    <property type="evidence" value="ECO:0007669"/>
    <property type="project" value="TreeGrafter"/>
</dbReference>
<evidence type="ECO:0000259" key="2">
    <source>
        <dbReference type="Pfam" id="PF03061"/>
    </source>
</evidence>
<dbReference type="EMBL" id="JACIIZ010000007">
    <property type="protein sequence ID" value="MBB6252366.1"/>
    <property type="molecule type" value="Genomic_DNA"/>
</dbReference>
<proteinExistence type="predicted"/>
<organism evidence="3 4">
    <name type="scientific">Nitrospirillum iridis</name>
    <dbReference type="NCBI Taxonomy" id="765888"/>
    <lineage>
        <taxon>Bacteria</taxon>
        <taxon>Pseudomonadati</taxon>
        <taxon>Pseudomonadota</taxon>
        <taxon>Alphaproteobacteria</taxon>
        <taxon>Rhodospirillales</taxon>
        <taxon>Azospirillaceae</taxon>
        <taxon>Nitrospirillum</taxon>
    </lineage>
</organism>
<dbReference type="RefSeq" id="WP_184801672.1">
    <property type="nucleotide sequence ID" value="NZ_JACIIZ010000007.1"/>
</dbReference>
<keyword evidence="4" id="KW-1185">Reference proteome</keyword>
<protein>
    <submittedName>
        <fullName evidence="3">Uncharacterized protein (TIGR00369 family)</fullName>
    </submittedName>
</protein>